<dbReference type="EMBL" id="CP104694">
    <property type="protein sequence ID" value="UXI67343.1"/>
    <property type="molecule type" value="Genomic_DNA"/>
</dbReference>
<sequence length="122" mass="13535">MRIGPLQLFIAAGVLLLLGVSYSSYREIMQHDPRRQTGNDGIVMLSAEWCGYCTKLRAGLDEASVPYTLMDIEESEAAEDAYFALGARGVPVTVVGQEVVYGYDADRITRLLADRGYRVRLK</sequence>
<organism evidence="2 3">
    <name type="scientific">Tahibacter amnicola</name>
    <dbReference type="NCBI Taxonomy" id="2976241"/>
    <lineage>
        <taxon>Bacteria</taxon>
        <taxon>Pseudomonadati</taxon>
        <taxon>Pseudomonadota</taxon>
        <taxon>Gammaproteobacteria</taxon>
        <taxon>Lysobacterales</taxon>
        <taxon>Rhodanobacteraceae</taxon>
        <taxon>Tahibacter</taxon>
    </lineage>
</organism>
<dbReference type="CDD" id="cd02976">
    <property type="entry name" value="NrdH"/>
    <property type="match status" value="1"/>
</dbReference>
<dbReference type="RefSeq" id="WP_261694318.1">
    <property type="nucleotide sequence ID" value="NZ_CP104694.1"/>
</dbReference>
<gene>
    <name evidence="2" type="ORF">N4264_21795</name>
</gene>
<dbReference type="InterPro" id="IPR036249">
    <property type="entry name" value="Thioredoxin-like_sf"/>
</dbReference>
<feature type="domain" description="Glutaredoxin" evidence="1">
    <location>
        <begin position="42"/>
        <end position="100"/>
    </location>
</feature>
<accession>A0ABY6BBA6</accession>
<dbReference type="InterPro" id="IPR002109">
    <property type="entry name" value="Glutaredoxin"/>
</dbReference>
<dbReference type="Pfam" id="PF00462">
    <property type="entry name" value="Glutaredoxin"/>
    <property type="match status" value="1"/>
</dbReference>
<dbReference type="Proteomes" id="UP001064632">
    <property type="component" value="Chromosome"/>
</dbReference>
<evidence type="ECO:0000259" key="1">
    <source>
        <dbReference type="Pfam" id="PF00462"/>
    </source>
</evidence>
<reference evidence="2" key="1">
    <citation type="submission" date="2022-09" db="EMBL/GenBank/DDBJ databases">
        <title>Tahibacter sp. nov., isolated from a fresh water.</title>
        <authorList>
            <person name="Baek J.H."/>
            <person name="Lee J.K."/>
            <person name="Kim J.M."/>
            <person name="Jeon C.O."/>
        </authorList>
    </citation>
    <scope>NUCLEOTIDE SEQUENCE</scope>
    <source>
        <strain evidence="2">W38</strain>
    </source>
</reference>
<dbReference type="Gene3D" id="3.40.30.10">
    <property type="entry name" value="Glutaredoxin"/>
    <property type="match status" value="1"/>
</dbReference>
<dbReference type="SUPFAM" id="SSF52833">
    <property type="entry name" value="Thioredoxin-like"/>
    <property type="match status" value="1"/>
</dbReference>
<keyword evidence="3" id="KW-1185">Reference proteome</keyword>
<name>A0ABY6BBA6_9GAMM</name>
<evidence type="ECO:0000313" key="3">
    <source>
        <dbReference type="Proteomes" id="UP001064632"/>
    </source>
</evidence>
<protein>
    <submittedName>
        <fullName evidence="2">Glutaredoxin family protein</fullName>
    </submittedName>
</protein>
<evidence type="ECO:0000313" key="2">
    <source>
        <dbReference type="EMBL" id="UXI67343.1"/>
    </source>
</evidence>
<proteinExistence type="predicted"/>
<dbReference type="PROSITE" id="PS51354">
    <property type="entry name" value="GLUTAREDOXIN_2"/>
    <property type="match status" value="1"/>
</dbReference>